<dbReference type="Proteomes" id="UP000682802">
    <property type="component" value="Plasmid p1"/>
</dbReference>
<reference evidence="2 3" key="1">
    <citation type="submission" date="2021-05" db="EMBL/GenBank/DDBJ databases">
        <title>Comparative genomic studies on the polysaccharide-degrading batcterial strains of the Flammeovirga genus.</title>
        <authorList>
            <person name="Zewei F."/>
            <person name="Zheng Z."/>
            <person name="Yu L."/>
            <person name="Ruyue G."/>
            <person name="Yanhong M."/>
            <person name="Yuanyuan C."/>
            <person name="Jingyan G."/>
            <person name="Wenjun H."/>
        </authorList>
    </citation>
    <scope>NUCLEOTIDE SEQUENCE [LARGE SCALE GENOMIC DNA]</scope>
    <source>
        <strain evidence="2 3">YS10</strain>
        <plasmid evidence="2 3">p1</plasmid>
    </source>
</reference>
<gene>
    <name evidence="2" type="ORF">KM029_24935</name>
</gene>
<dbReference type="EMBL" id="CP076130">
    <property type="protein sequence ID" value="QWG10631.1"/>
    <property type="molecule type" value="Genomic_DNA"/>
</dbReference>
<keyword evidence="2" id="KW-0614">Plasmid</keyword>
<geneLocation type="plasmid" evidence="2 3">
    <name>p1</name>
</geneLocation>
<protein>
    <submittedName>
        <fullName evidence="2">T9SS type A sorting domain-containing protein</fullName>
    </submittedName>
</protein>
<dbReference type="Pfam" id="PF18962">
    <property type="entry name" value="Por_Secre_tail"/>
    <property type="match status" value="1"/>
</dbReference>
<evidence type="ECO:0000313" key="3">
    <source>
        <dbReference type="Proteomes" id="UP000682802"/>
    </source>
</evidence>
<feature type="domain" description="Secretion system C-terminal sorting" evidence="1">
    <location>
        <begin position="62"/>
        <end position="101"/>
    </location>
</feature>
<evidence type="ECO:0000259" key="1">
    <source>
        <dbReference type="Pfam" id="PF18962"/>
    </source>
</evidence>
<proteinExistence type="predicted"/>
<sequence>MLRLVLNNGVKGPYISFSVPASCSSGSGSGPGGIENGGGFIPHFSSSRVIGNNLLEDFTYHIYPNPVKGKLNIEGNSNFMNNIDEIKIYDINGALIKTYEFIQYESNSFVLNTIFYMKRISYII</sequence>
<name>A0ABX8H4B0_9BACT</name>
<accession>A0ABX8H4B0</accession>
<organism evidence="2 3">
    <name type="scientific">Flammeovirga kamogawensis</name>
    <dbReference type="NCBI Taxonomy" id="373891"/>
    <lineage>
        <taxon>Bacteria</taxon>
        <taxon>Pseudomonadati</taxon>
        <taxon>Bacteroidota</taxon>
        <taxon>Cytophagia</taxon>
        <taxon>Cytophagales</taxon>
        <taxon>Flammeovirgaceae</taxon>
        <taxon>Flammeovirga</taxon>
    </lineage>
</organism>
<keyword evidence="3" id="KW-1185">Reference proteome</keyword>
<dbReference type="InterPro" id="IPR026444">
    <property type="entry name" value="Secre_tail"/>
</dbReference>
<evidence type="ECO:0000313" key="2">
    <source>
        <dbReference type="EMBL" id="QWG10631.1"/>
    </source>
</evidence>
<dbReference type="RefSeq" id="WP_144077124.1">
    <property type="nucleotide sequence ID" value="NZ_CP076130.1"/>
</dbReference>